<dbReference type="NCBIfam" id="TIGR03020">
    <property type="entry name" value="EpsA"/>
    <property type="match status" value="1"/>
</dbReference>
<dbReference type="EMBL" id="JBHTJW010000003">
    <property type="protein sequence ID" value="MFD0930461.1"/>
    <property type="molecule type" value="Genomic_DNA"/>
</dbReference>
<dbReference type="InterPro" id="IPR017470">
    <property type="entry name" value="Tscrpt_reg_EpsA"/>
</dbReference>
<keyword evidence="6" id="KW-1185">Reference proteome</keyword>
<proteinExistence type="predicted"/>
<dbReference type="InterPro" id="IPR016032">
    <property type="entry name" value="Sig_transdc_resp-reg_C-effctor"/>
</dbReference>
<gene>
    <name evidence="5" type="primary">epsA</name>
    <name evidence="5" type="ORF">ACFQ1T_11815</name>
</gene>
<evidence type="ECO:0000313" key="6">
    <source>
        <dbReference type="Proteomes" id="UP001597106"/>
    </source>
</evidence>
<keyword evidence="2" id="KW-0238">DNA-binding</keyword>
<dbReference type="InterPro" id="IPR036388">
    <property type="entry name" value="WH-like_DNA-bd_sf"/>
</dbReference>
<name>A0ABW3GNY9_9PROT</name>
<organism evidence="5 6">
    <name type="scientific">Methylophilus glucosoxydans</name>
    <dbReference type="NCBI Taxonomy" id="752553"/>
    <lineage>
        <taxon>Bacteria</taxon>
        <taxon>Pseudomonadati</taxon>
        <taxon>Pseudomonadota</taxon>
        <taxon>Betaproteobacteria</taxon>
        <taxon>Nitrosomonadales</taxon>
        <taxon>Methylophilaceae</taxon>
        <taxon>Methylophilus</taxon>
    </lineage>
</organism>
<evidence type="ECO:0000256" key="3">
    <source>
        <dbReference type="ARBA" id="ARBA00023163"/>
    </source>
</evidence>
<evidence type="ECO:0000256" key="1">
    <source>
        <dbReference type="ARBA" id="ARBA00023015"/>
    </source>
</evidence>
<dbReference type="SMART" id="SM00421">
    <property type="entry name" value="HTH_LUXR"/>
    <property type="match status" value="1"/>
</dbReference>
<dbReference type="PANTHER" id="PTHR44688:SF16">
    <property type="entry name" value="DNA-BINDING TRANSCRIPTIONAL ACTIVATOR DEVR_DOSR"/>
    <property type="match status" value="1"/>
</dbReference>
<dbReference type="PANTHER" id="PTHR44688">
    <property type="entry name" value="DNA-BINDING TRANSCRIPTIONAL ACTIVATOR DEVR_DOSR"/>
    <property type="match status" value="1"/>
</dbReference>
<dbReference type="RefSeq" id="WP_379077000.1">
    <property type="nucleotide sequence ID" value="NZ_JBHTJW010000003.1"/>
</dbReference>
<dbReference type="PROSITE" id="PS00622">
    <property type="entry name" value="HTH_LUXR_1"/>
    <property type="match status" value="1"/>
</dbReference>
<feature type="domain" description="HTH luxR-type" evidence="4">
    <location>
        <begin position="206"/>
        <end position="271"/>
    </location>
</feature>
<evidence type="ECO:0000256" key="2">
    <source>
        <dbReference type="ARBA" id="ARBA00023125"/>
    </source>
</evidence>
<dbReference type="PRINTS" id="PR00038">
    <property type="entry name" value="HTHLUXR"/>
</dbReference>
<dbReference type="PROSITE" id="PS50043">
    <property type="entry name" value="HTH_LUXR_2"/>
    <property type="match status" value="1"/>
</dbReference>
<keyword evidence="3" id="KW-0804">Transcription</keyword>
<accession>A0ABW3GNY9</accession>
<evidence type="ECO:0000259" key="4">
    <source>
        <dbReference type="PROSITE" id="PS50043"/>
    </source>
</evidence>
<sequence>MDTIITGNDQANDQWTLALNEEQRTLFMEVIEESLRLQNRAHLFNWLQRGFQYLLAHEVVIIAVRGMERASYDYEYLTSSRYFGDAQFDLVLHEQDGLVNQAFMQWGKLGTPLFYTTEHASQVHSHYAIEQIAAEHMLASELKRFVVHGFGNEHSRIATMVMFGRLSSPSNARTAHLLELLMPHLHCAIVKVTSNKCPSVLSTATKNGRVKPLSKREVEVLEWLLVGKTNWEIGNIMQVSPLTIKNHVQNILRKLDVENRSQAASKALKLGLIHRKQ</sequence>
<evidence type="ECO:0000313" key="5">
    <source>
        <dbReference type="EMBL" id="MFD0930461.1"/>
    </source>
</evidence>
<dbReference type="CDD" id="cd06170">
    <property type="entry name" value="LuxR_C_like"/>
    <property type="match status" value="1"/>
</dbReference>
<dbReference type="Gene3D" id="1.10.10.10">
    <property type="entry name" value="Winged helix-like DNA-binding domain superfamily/Winged helix DNA-binding domain"/>
    <property type="match status" value="1"/>
</dbReference>
<keyword evidence="1" id="KW-0805">Transcription regulation</keyword>
<dbReference type="SUPFAM" id="SSF46894">
    <property type="entry name" value="C-terminal effector domain of the bipartite response regulators"/>
    <property type="match status" value="1"/>
</dbReference>
<dbReference type="InterPro" id="IPR000792">
    <property type="entry name" value="Tscrpt_reg_LuxR_C"/>
</dbReference>
<reference evidence="6" key="1">
    <citation type="journal article" date="2019" name="Int. J. Syst. Evol. Microbiol.">
        <title>The Global Catalogue of Microorganisms (GCM) 10K type strain sequencing project: providing services to taxonomists for standard genome sequencing and annotation.</title>
        <authorList>
            <consortium name="The Broad Institute Genomics Platform"/>
            <consortium name="The Broad Institute Genome Sequencing Center for Infectious Disease"/>
            <person name="Wu L."/>
            <person name="Ma J."/>
        </authorList>
    </citation>
    <scope>NUCLEOTIDE SEQUENCE [LARGE SCALE GENOMIC DNA]</scope>
    <source>
        <strain evidence="6">CCUG 59685</strain>
    </source>
</reference>
<comment type="caution">
    <text evidence="5">The sequence shown here is derived from an EMBL/GenBank/DDBJ whole genome shotgun (WGS) entry which is preliminary data.</text>
</comment>
<dbReference type="Pfam" id="PF00196">
    <property type="entry name" value="GerE"/>
    <property type="match status" value="1"/>
</dbReference>
<protein>
    <submittedName>
        <fullName evidence="5">XrtB/PEP-CTERM-associated transcriptional regulator EpsA</fullName>
    </submittedName>
</protein>
<dbReference type="Proteomes" id="UP001597106">
    <property type="component" value="Unassembled WGS sequence"/>
</dbReference>